<dbReference type="Gene3D" id="3.20.10.10">
    <property type="entry name" value="D-amino Acid Aminotransferase, subunit A, domain 2"/>
    <property type="match status" value="1"/>
</dbReference>
<dbReference type="InterPro" id="IPR050571">
    <property type="entry name" value="Class-IV_PLP-Dep_Aminotrnsfr"/>
</dbReference>
<keyword evidence="7 12" id="KW-0808">Transferase</keyword>
<dbReference type="InterPro" id="IPR001544">
    <property type="entry name" value="Aminotrans_IV"/>
</dbReference>
<dbReference type="GO" id="GO:0052654">
    <property type="term" value="F:L-leucine-2-oxoglutarate transaminase activity"/>
    <property type="evidence" value="ECO:0007669"/>
    <property type="project" value="RHEA"/>
</dbReference>
<dbReference type="PANTHER" id="PTHR42743">
    <property type="entry name" value="AMINO-ACID AMINOTRANSFERASE"/>
    <property type="match status" value="1"/>
</dbReference>
<protein>
    <recommendedName>
        <fullName evidence="12">Branched-chain-amino-acid aminotransferase</fullName>
        <shortName evidence="12">BCAT</shortName>
        <ecNumber evidence="12">2.6.1.42</ecNumber>
    </recommendedName>
</protein>
<comment type="caution">
    <text evidence="13">The sequence shown here is derived from an EMBL/GenBank/DDBJ whole genome shotgun (WGS) entry which is preliminary data.</text>
</comment>
<keyword evidence="6 12" id="KW-0032">Aminotransferase</keyword>
<dbReference type="UniPathway" id="UPA00047">
    <property type="reaction ID" value="UER00058"/>
</dbReference>
<dbReference type="EC" id="2.6.1.42" evidence="12"/>
<evidence type="ECO:0000256" key="11">
    <source>
        <dbReference type="ARBA" id="ARBA00049229"/>
    </source>
</evidence>
<accession>A0A2M8LDN1</accession>
<dbReference type="Proteomes" id="UP000231152">
    <property type="component" value="Unassembled WGS sequence"/>
</dbReference>
<dbReference type="InterPro" id="IPR043131">
    <property type="entry name" value="BCAT-like_N"/>
</dbReference>
<comment type="catalytic activity">
    <reaction evidence="11 12">
        <text>L-leucine + 2-oxoglutarate = 4-methyl-2-oxopentanoate + L-glutamate</text>
        <dbReference type="Rhea" id="RHEA:18321"/>
        <dbReference type="ChEBI" id="CHEBI:16810"/>
        <dbReference type="ChEBI" id="CHEBI:17865"/>
        <dbReference type="ChEBI" id="CHEBI:29985"/>
        <dbReference type="ChEBI" id="CHEBI:57427"/>
        <dbReference type="EC" id="2.6.1.42"/>
    </reaction>
</comment>
<evidence type="ECO:0000256" key="4">
    <source>
        <dbReference type="ARBA" id="ARBA00005072"/>
    </source>
</evidence>
<comment type="pathway">
    <text evidence="2 12">Amino-acid biosynthesis; L-isoleucine biosynthesis; L-isoleucine from 2-oxobutanoate: step 4/4.</text>
</comment>
<comment type="pathway">
    <text evidence="3 12">Amino-acid biosynthesis; L-valine biosynthesis; L-valine from pyruvate: step 4/4.</text>
</comment>
<evidence type="ECO:0000256" key="5">
    <source>
        <dbReference type="ARBA" id="ARBA00009320"/>
    </source>
</evidence>
<dbReference type="InterPro" id="IPR036038">
    <property type="entry name" value="Aminotransferase-like"/>
</dbReference>
<comment type="catalytic activity">
    <reaction evidence="9 12">
        <text>L-valine + 2-oxoglutarate = 3-methyl-2-oxobutanoate + L-glutamate</text>
        <dbReference type="Rhea" id="RHEA:24813"/>
        <dbReference type="ChEBI" id="CHEBI:11851"/>
        <dbReference type="ChEBI" id="CHEBI:16810"/>
        <dbReference type="ChEBI" id="CHEBI:29985"/>
        <dbReference type="ChEBI" id="CHEBI:57762"/>
        <dbReference type="EC" id="2.6.1.42"/>
    </reaction>
</comment>
<evidence type="ECO:0000256" key="1">
    <source>
        <dbReference type="ARBA" id="ARBA00001933"/>
    </source>
</evidence>
<reference evidence="13 14" key="1">
    <citation type="submission" date="2017-09" db="EMBL/GenBank/DDBJ databases">
        <title>Depth-based differentiation of microbial function through sediment-hosted aquifers and enrichment of novel symbionts in the deep terrestrial subsurface.</title>
        <authorList>
            <person name="Probst A.J."/>
            <person name="Ladd B."/>
            <person name="Jarett J.K."/>
            <person name="Geller-Mcgrath D.E."/>
            <person name="Sieber C.M."/>
            <person name="Emerson J.B."/>
            <person name="Anantharaman K."/>
            <person name="Thomas B.C."/>
            <person name="Malmstrom R."/>
            <person name="Stieglmeier M."/>
            <person name="Klingl A."/>
            <person name="Woyke T."/>
            <person name="Ryan C.M."/>
            <person name="Banfield J.F."/>
        </authorList>
    </citation>
    <scope>NUCLEOTIDE SEQUENCE [LARGE SCALE GENOMIC DNA]</scope>
    <source>
        <strain evidence="13">CG10_big_fil_rev_8_21_14_0_10_48_11</strain>
    </source>
</reference>
<dbReference type="FunFam" id="3.20.10.10:FF:000002">
    <property type="entry name" value="D-alanine aminotransferase"/>
    <property type="match status" value="1"/>
</dbReference>
<evidence type="ECO:0000313" key="13">
    <source>
        <dbReference type="EMBL" id="PJE75560.1"/>
    </source>
</evidence>
<dbReference type="AlphaFoldDB" id="A0A2M8LDN1"/>
<name>A0A2M8LDN1_9BACT</name>
<keyword evidence="12" id="KW-0028">Amino-acid biosynthesis</keyword>
<dbReference type="Gene3D" id="3.30.470.10">
    <property type="match status" value="1"/>
</dbReference>
<evidence type="ECO:0000256" key="6">
    <source>
        <dbReference type="ARBA" id="ARBA00022576"/>
    </source>
</evidence>
<evidence type="ECO:0000256" key="10">
    <source>
        <dbReference type="ARBA" id="ARBA00048798"/>
    </source>
</evidence>
<dbReference type="UniPathway" id="UPA00048">
    <property type="reaction ID" value="UER00073"/>
</dbReference>
<gene>
    <name evidence="12" type="primary">ilvE</name>
    <name evidence="13" type="ORF">COV04_03980</name>
</gene>
<evidence type="ECO:0000313" key="14">
    <source>
        <dbReference type="Proteomes" id="UP000231152"/>
    </source>
</evidence>
<organism evidence="13 14">
    <name type="scientific">Candidatus Uhrbacteria bacterium CG10_big_fil_rev_8_21_14_0_10_48_11</name>
    <dbReference type="NCBI Taxonomy" id="1975037"/>
    <lineage>
        <taxon>Bacteria</taxon>
        <taxon>Candidatus Uhriibacteriota</taxon>
    </lineage>
</organism>
<dbReference type="EMBL" id="PFET01000013">
    <property type="protein sequence ID" value="PJE75560.1"/>
    <property type="molecule type" value="Genomic_DNA"/>
</dbReference>
<keyword evidence="8 12" id="KW-0663">Pyridoxal phosphate</keyword>
<dbReference type="GO" id="GO:0052656">
    <property type="term" value="F:L-isoleucine-2-oxoglutarate transaminase activity"/>
    <property type="evidence" value="ECO:0007669"/>
    <property type="project" value="RHEA"/>
</dbReference>
<evidence type="ECO:0000256" key="7">
    <source>
        <dbReference type="ARBA" id="ARBA00022679"/>
    </source>
</evidence>
<dbReference type="InterPro" id="IPR043132">
    <property type="entry name" value="BCAT-like_C"/>
</dbReference>
<dbReference type="NCBIfam" id="NF005146">
    <property type="entry name" value="PRK06606.1"/>
    <property type="match status" value="1"/>
</dbReference>
<keyword evidence="12" id="KW-0100">Branched-chain amino acid biosynthesis</keyword>
<dbReference type="GO" id="GO:0009098">
    <property type="term" value="P:L-leucine biosynthetic process"/>
    <property type="evidence" value="ECO:0007669"/>
    <property type="project" value="UniProtKB-UniPathway"/>
</dbReference>
<proteinExistence type="inferred from homology"/>
<evidence type="ECO:0000256" key="9">
    <source>
        <dbReference type="ARBA" id="ARBA00048212"/>
    </source>
</evidence>
<dbReference type="InterPro" id="IPR005785">
    <property type="entry name" value="B_amino_transI"/>
</dbReference>
<dbReference type="GO" id="GO:0009099">
    <property type="term" value="P:L-valine biosynthetic process"/>
    <property type="evidence" value="ECO:0007669"/>
    <property type="project" value="UniProtKB-UniPathway"/>
</dbReference>
<evidence type="ECO:0000256" key="8">
    <source>
        <dbReference type="ARBA" id="ARBA00022898"/>
    </source>
</evidence>
<comment type="pathway">
    <text evidence="4 12">Amino-acid biosynthesis; L-leucine biosynthesis; L-leucine from 3-methyl-2-oxobutanoate: step 4/4.</text>
</comment>
<sequence length="307" mass="34209">MQKKLHRTVVAKAKTVWMDGRYLPLKKAQVPVLTHSLHYGSAVYEGVRFYKTKSGTAIFRLDDHLTRFLRSARAIGMHLPYSKAELTRAAITLIKKNGLRDGYLRPLAFYGGQMGMSPVDCPVRVVLAVWSWPQHFETKAITAHVSPFRWRDPKSIVFDTKVAGYYATSILATLEAKKSGFDEAILLDGNGYVTEGPVENLFMVKNGRLATPRAAGVLPGVTRDTIMRLAKVKGLTVTEKNITVAELKKADEVFFCGTAVEVTPVSHIDKKKIGSGQAGAVTMLLEDNYRKVVHGEEQRFKKWLTDV</sequence>
<dbReference type="SUPFAM" id="SSF56752">
    <property type="entry name" value="D-aminoacid aminotransferase-like PLP-dependent enzymes"/>
    <property type="match status" value="1"/>
</dbReference>
<evidence type="ECO:0000256" key="12">
    <source>
        <dbReference type="RuleBase" id="RU364094"/>
    </source>
</evidence>
<comment type="similarity">
    <text evidence="5 12">Belongs to the class-IV pyridoxal-phosphate-dependent aminotransferase family.</text>
</comment>
<dbReference type="Pfam" id="PF01063">
    <property type="entry name" value="Aminotran_4"/>
    <property type="match status" value="1"/>
</dbReference>
<dbReference type="UniPathway" id="UPA00049">
    <property type="reaction ID" value="UER00062"/>
</dbReference>
<comment type="catalytic activity">
    <reaction evidence="10 12">
        <text>L-isoleucine + 2-oxoglutarate = (S)-3-methyl-2-oxopentanoate + L-glutamate</text>
        <dbReference type="Rhea" id="RHEA:24801"/>
        <dbReference type="ChEBI" id="CHEBI:16810"/>
        <dbReference type="ChEBI" id="CHEBI:29985"/>
        <dbReference type="ChEBI" id="CHEBI:35146"/>
        <dbReference type="ChEBI" id="CHEBI:58045"/>
        <dbReference type="EC" id="2.6.1.42"/>
    </reaction>
</comment>
<dbReference type="PANTHER" id="PTHR42743:SF11">
    <property type="entry name" value="AMINODEOXYCHORISMATE LYASE"/>
    <property type="match status" value="1"/>
</dbReference>
<dbReference type="GO" id="GO:0009097">
    <property type="term" value="P:isoleucine biosynthetic process"/>
    <property type="evidence" value="ECO:0007669"/>
    <property type="project" value="UniProtKB-UniPathway"/>
</dbReference>
<comment type="function">
    <text evidence="12">Acts on leucine, isoleucine and valine.</text>
</comment>
<comment type="cofactor">
    <cofactor evidence="1 12">
        <name>pyridoxal 5'-phosphate</name>
        <dbReference type="ChEBI" id="CHEBI:597326"/>
    </cofactor>
</comment>
<evidence type="ECO:0000256" key="3">
    <source>
        <dbReference type="ARBA" id="ARBA00004931"/>
    </source>
</evidence>
<dbReference type="NCBIfam" id="TIGR01122">
    <property type="entry name" value="ilvE_I"/>
    <property type="match status" value="1"/>
</dbReference>
<evidence type="ECO:0000256" key="2">
    <source>
        <dbReference type="ARBA" id="ARBA00004824"/>
    </source>
</evidence>
<dbReference type="GO" id="GO:0052655">
    <property type="term" value="F:L-valine-2-oxoglutarate transaminase activity"/>
    <property type="evidence" value="ECO:0007669"/>
    <property type="project" value="RHEA"/>
</dbReference>